<dbReference type="InterPro" id="IPR039422">
    <property type="entry name" value="MarR/SlyA-like"/>
</dbReference>
<dbReference type="Pfam" id="PF12802">
    <property type="entry name" value="MarR_2"/>
    <property type="match status" value="1"/>
</dbReference>
<protein>
    <submittedName>
        <fullName evidence="2">MarR family winged helix-turn-helix transcriptional regulator</fullName>
    </submittedName>
</protein>
<evidence type="ECO:0000313" key="3">
    <source>
        <dbReference type="Proteomes" id="UP001597368"/>
    </source>
</evidence>
<keyword evidence="3" id="KW-1185">Reference proteome</keyword>
<dbReference type="SUPFAM" id="SSF46785">
    <property type="entry name" value="Winged helix' DNA-binding domain"/>
    <property type="match status" value="1"/>
</dbReference>
<dbReference type="InterPro" id="IPR036388">
    <property type="entry name" value="WH-like_DNA-bd_sf"/>
</dbReference>
<dbReference type="PANTHER" id="PTHR33164">
    <property type="entry name" value="TRANSCRIPTIONAL REGULATOR, MARR FAMILY"/>
    <property type="match status" value="1"/>
</dbReference>
<dbReference type="SMART" id="SM00347">
    <property type="entry name" value="HTH_MARR"/>
    <property type="match status" value="1"/>
</dbReference>
<comment type="caution">
    <text evidence="2">The sequence shown here is derived from an EMBL/GenBank/DDBJ whole genome shotgun (WGS) entry which is preliminary data.</text>
</comment>
<dbReference type="InterPro" id="IPR000835">
    <property type="entry name" value="HTH_MarR-typ"/>
</dbReference>
<organism evidence="2 3">
    <name type="scientific">Nonomuraea mangrovi</name>
    <dbReference type="NCBI Taxonomy" id="2316207"/>
    <lineage>
        <taxon>Bacteria</taxon>
        <taxon>Bacillati</taxon>
        <taxon>Actinomycetota</taxon>
        <taxon>Actinomycetes</taxon>
        <taxon>Streptosporangiales</taxon>
        <taxon>Streptosporangiaceae</taxon>
        <taxon>Nonomuraea</taxon>
    </lineage>
</organism>
<evidence type="ECO:0000313" key="2">
    <source>
        <dbReference type="EMBL" id="MFD1938623.1"/>
    </source>
</evidence>
<dbReference type="RefSeq" id="WP_379580710.1">
    <property type="nucleotide sequence ID" value="NZ_JBHUFV010000068.1"/>
</dbReference>
<sequence length="152" mass="16729">MGEPTSAAQLVTSATSHMMLRLGDAARAVIGDALDSWSLTGRDLRVLSVAHGEGLSQRELGRLTGMDRTTMVAVVDKLERLGYAHRERDLADRRKYLVRLTDAGTTVVDEALDRLAKAEAEFLSPLSAAEQRQLNRLLARLYETHDPTCDPL</sequence>
<dbReference type="PROSITE" id="PS50995">
    <property type="entry name" value="HTH_MARR_2"/>
    <property type="match status" value="1"/>
</dbReference>
<dbReference type="Proteomes" id="UP001597368">
    <property type="component" value="Unassembled WGS sequence"/>
</dbReference>
<dbReference type="EMBL" id="JBHUFV010000068">
    <property type="protein sequence ID" value="MFD1938623.1"/>
    <property type="molecule type" value="Genomic_DNA"/>
</dbReference>
<accession>A0ABW4TB42</accession>
<dbReference type="InterPro" id="IPR036390">
    <property type="entry name" value="WH_DNA-bd_sf"/>
</dbReference>
<evidence type="ECO:0000259" key="1">
    <source>
        <dbReference type="PROSITE" id="PS50995"/>
    </source>
</evidence>
<reference evidence="3" key="1">
    <citation type="journal article" date="2019" name="Int. J. Syst. Evol. Microbiol.">
        <title>The Global Catalogue of Microorganisms (GCM) 10K type strain sequencing project: providing services to taxonomists for standard genome sequencing and annotation.</title>
        <authorList>
            <consortium name="The Broad Institute Genomics Platform"/>
            <consortium name="The Broad Institute Genome Sequencing Center for Infectious Disease"/>
            <person name="Wu L."/>
            <person name="Ma J."/>
        </authorList>
    </citation>
    <scope>NUCLEOTIDE SEQUENCE [LARGE SCALE GENOMIC DNA]</scope>
    <source>
        <strain evidence="3">ICMP 6774ER</strain>
    </source>
</reference>
<dbReference type="PRINTS" id="PR00598">
    <property type="entry name" value="HTHMARR"/>
</dbReference>
<proteinExistence type="predicted"/>
<dbReference type="PANTHER" id="PTHR33164:SF95">
    <property type="entry name" value="TRANSCRIPTIONAL REGULATOR"/>
    <property type="match status" value="1"/>
</dbReference>
<dbReference type="Gene3D" id="1.10.10.10">
    <property type="entry name" value="Winged helix-like DNA-binding domain superfamily/Winged helix DNA-binding domain"/>
    <property type="match status" value="1"/>
</dbReference>
<name>A0ABW4TB42_9ACTN</name>
<gene>
    <name evidence="2" type="ORF">ACFSKW_44835</name>
</gene>
<feature type="domain" description="HTH marR-type" evidence="1">
    <location>
        <begin position="12"/>
        <end position="143"/>
    </location>
</feature>